<dbReference type="Proteomes" id="UP000095342">
    <property type="component" value="Chromosome"/>
</dbReference>
<dbReference type="Gene3D" id="3.40.50.300">
    <property type="entry name" value="P-loop containing nucleotide triphosphate hydrolases"/>
    <property type="match status" value="1"/>
</dbReference>
<dbReference type="InterPro" id="IPR052026">
    <property type="entry name" value="ExeA_AAA_ATPase_DNA-bind"/>
</dbReference>
<evidence type="ECO:0000313" key="2">
    <source>
        <dbReference type="EMBL" id="AOV16816.1"/>
    </source>
</evidence>
<evidence type="ECO:0000259" key="1">
    <source>
        <dbReference type="SMART" id="SM00382"/>
    </source>
</evidence>
<feature type="domain" description="AAA+ ATPase" evidence="1">
    <location>
        <begin position="11"/>
        <end position="144"/>
    </location>
</feature>
<dbReference type="Pfam" id="PF13401">
    <property type="entry name" value="AAA_22"/>
    <property type="match status" value="1"/>
</dbReference>
<evidence type="ECO:0000313" key="3">
    <source>
        <dbReference type="Proteomes" id="UP000095342"/>
    </source>
</evidence>
<dbReference type="PANTHER" id="PTHR35894">
    <property type="entry name" value="GENERAL SECRETION PATHWAY PROTEIN A-RELATED"/>
    <property type="match status" value="1"/>
</dbReference>
<accession>A0A1D8K7A1</accession>
<organism evidence="2 3">
    <name type="scientific">Acidihalobacter aeolianus</name>
    <dbReference type="NCBI Taxonomy" id="2792603"/>
    <lineage>
        <taxon>Bacteria</taxon>
        <taxon>Pseudomonadati</taxon>
        <taxon>Pseudomonadota</taxon>
        <taxon>Gammaproteobacteria</taxon>
        <taxon>Chromatiales</taxon>
        <taxon>Ectothiorhodospiraceae</taxon>
        <taxon>Acidihalobacter</taxon>
    </lineage>
</organism>
<dbReference type="SUPFAM" id="SSF52540">
    <property type="entry name" value="P-loop containing nucleoside triphosphate hydrolases"/>
    <property type="match status" value="1"/>
</dbReference>
<reference evidence="2 3" key="1">
    <citation type="submission" date="2016-09" db="EMBL/GenBank/DDBJ databases">
        <title>Acidihalobacter prosperus V6 (DSM14174).</title>
        <authorList>
            <person name="Khaleque H.N."/>
            <person name="Ramsay J.P."/>
            <person name="Murphy R.J.T."/>
            <person name="Kaksonen A.H."/>
            <person name="Boxall N.J."/>
            <person name="Watkin E.L.J."/>
        </authorList>
    </citation>
    <scope>NUCLEOTIDE SEQUENCE [LARGE SCALE GENOMIC DNA]</scope>
    <source>
        <strain evidence="2 3">V6</strain>
    </source>
</reference>
<dbReference type="GO" id="GO:0016887">
    <property type="term" value="F:ATP hydrolysis activity"/>
    <property type="evidence" value="ECO:0007669"/>
    <property type="project" value="InterPro"/>
</dbReference>
<name>A0A1D8K7A1_9GAMM</name>
<sequence length="342" mass="38357">MSYLIYGLGQREGFIVITGDIGTGKTLTIQAILDYLSTHHIQGARIAAANVRPDEVLSLVAAALGMSVQVTGKANLLGELERALLKKHAHGVLLIVDEAQTFSVEALEELRILSNMSHKGKALVQIALVGQSNLREVLNAPQMEQLHQRIIAWHQLEPFKHEETADYIQHRLKTAGWAGSPTIDPEIYTEVQEWTRGIPRKINILMDRFLLYGYLEEKVDLTVEDIRTVINEMQNDVGSRAWNAPAYVNNGSTSPTSIDTSLIDSAITDDVGNRLIELERSMSEWLGVSEMQDMLIDQEHFDIRRPSKEIGLSQRVERLERLFSKIRNQASASKSITKKSHN</sequence>
<dbReference type="InterPro" id="IPR027417">
    <property type="entry name" value="P-loop_NTPase"/>
</dbReference>
<dbReference type="AlphaFoldDB" id="A0A1D8K7A1"/>
<dbReference type="PANTHER" id="PTHR35894:SF5">
    <property type="entry name" value="MU-LIKE PROPHAGE FLUMU DNA TRANSPOSITION PROTEIN B"/>
    <property type="match status" value="1"/>
</dbReference>
<dbReference type="EMBL" id="CP017448">
    <property type="protein sequence ID" value="AOV16816.1"/>
    <property type="molecule type" value="Genomic_DNA"/>
</dbReference>
<dbReference type="InterPro" id="IPR003593">
    <property type="entry name" value="AAA+_ATPase"/>
</dbReference>
<dbReference type="InterPro" id="IPR049945">
    <property type="entry name" value="AAA_22"/>
</dbReference>
<dbReference type="KEGG" id="aaeo:BJI67_06860"/>
<gene>
    <name evidence="2" type="ORF">BJI67_06860</name>
</gene>
<dbReference type="SMART" id="SM00382">
    <property type="entry name" value="AAA"/>
    <property type="match status" value="1"/>
</dbReference>
<proteinExistence type="predicted"/>
<protein>
    <recommendedName>
        <fullName evidence="1">AAA+ ATPase domain-containing protein</fullName>
    </recommendedName>
</protein>
<keyword evidence="3" id="KW-1185">Reference proteome</keyword>